<name>A0A2A9NLB8_9AGAR</name>
<feature type="transmembrane region" description="Helical" evidence="1">
    <location>
        <begin position="186"/>
        <end position="207"/>
    </location>
</feature>
<keyword evidence="3" id="KW-1185">Reference proteome</keyword>
<gene>
    <name evidence="2" type="ORF">AMATHDRAFT_58241</name>
</gene>
<keyword evidence="1" id="KW-0812">Transmembrane</keyword>
<dbReference type="AlphaFoldDB" id="A0A2A9NLB8"/>
<keyword evidence="1" id="KW-0472">Membrane</keyword>
<dbReference type="Proteomes" id="UP000242287">
    <property type="component" value="Unassembled WGS sequence"/>
</dbReference>
<accession>A0A2A9NLB8</accession>
<dbReference type="OrthoDB" id="2788977at2759"/>
<keyword evidence="1" id="KW-1133">Transmembrane helix</keyword>
<organism evidence="2 3">
    <name type="scientific">Amanita thiersii Skay4041</name>
    <dbReference type="NCBI Taxonomy" id="703135"/>
    <lineage>
        <taxon>Eukaryota</taxon>
        <taxon>Fungi</taxon>
        <taxon>Dikarya</taxon>
        <taxon>Basidiomycota</taxon>
        <taxon>Agaricomycotina</taxon>
        <taxon>Agaricomycetes</taxon>
        <taxon>Agaricomycetidae</taxon>
        <taxon>Agaricales</taxon>
        <taxon>Pluteineae</taxon>
        <taxon>Amanitaceae</taxon>
        <taxon>Amanita</taxon>
    </lineage>
</organism>
<evidence type="ECO:0000256" key="1">
    <source>
        <dbReference type="SAM" id="Phobius"/>
    </source>
</evidence>
<dbReference type="EMBL" id="KZ301984">
    <property type="protein sequence ID" value="PFH51775.1"/>
    <property type="molecule type" value="Genomic_DNA"/>
</dbReference>
<evidence type="ECO:0000313" key="3">
    <source>
        <dbReference type="Proteomes" id="UP000242287"/>
    </source>
</evidence>
<protein>
    <submittedName>
        <fullName evidence="2">Uncharacterized protein</fullName>
    </submittedName>
</protein>
<proteinExistence type="predicted"/>
<sequence>MNEEATAGGLDVGRPGHGGGYPVWQECCFRLEIRRKVSFDDKPSTGRLEAAVKLVSGRAQEYEYQLRAVESELSTTLSNFRAIDSIMREAYAGIEQHTLRANHALDVQAPYIAQELEDSEKSLTQLTETLPAVDTQVANIKSIYDTGRDEAQRLVDDLTWLNTDFYERWRRIIFTSSSPVSWRWKAVMRTLFAISFVICTVLFWIALSGAYRAHRHRLVWGDKLMS</sequence>
<reference evidence="2 3" key="1">
    <citation type="submission" date="2014-02" db="EMBL/GenBank/DDBJ databases">
        <title>Transposable element dynamics among asymbiotic and ectomycorrhizal Amanita fungi.</title>
        <authorList>
            <consortium name="DOE Joint Genome Institute"/>
            <person name="Hess J."/>
            <person name="Skrede I."/>
            <person name="Wolfe B."/>
            <person name="LaButti K."/>
            <person name="Ohm R.A."/>
            <person name="Grigoriev I.V."/>
            <person name="Pringle A."/>
        </authorList>
    </citation>
    <scope>NUCLEOTIDE SEQUENCE [LARGE SCALE GENOMIC DNA]</scope>
    <source>
        <strain evidence="2 3">SKay4041</strain>
    </source>
</reference>
<evidence type="ECO:0000313" key="2">
    <source>
        <dbReference type="EMBL" id="PFH51775.1"/>
    </source>
</evidence>